<organism>
    <name type="scientific">Branchiostoma floridae</name>
    <name type="common">Florida lancelet</name>
    <name type="synonym">Amphioxus</name>
    <dbReference type="NCBI Taxonomy" id="7739"/>
    <lineage>
        <taxon>Eukaryota</taxon>
        <taxon>Metazoa</taxon>
        <taxon>Chordata</taxon>
        <taxon>Cephalochordata</taxon>
        <taxon>Leptocardii</taxon>
        <taxon>Amphioxiformes</taxon>
        <taxon>Branchiostomatidae</taxon>
        <taxon>Branchiostoma</taxon>
    </lineage>
</organism>
<feature type="coiled-coil region" evidence="1">
    <location>
        <begin position="128"/>
        <end position="159"/>
    </location>
</feature>
<sequence>MEAGKESVLAVLLTSEDGCEITELTAAFGQLNKWPSIRSSHIPDPRTGNFLSETEEAKKRKLQATSQRSRKLEIQLARLQDKLSREHRKTNRILQRIEHQKEEKAKLSTVQSEIRQLRGVMSDVCDVRRKARLNLQDAKEKAEKAVKTEEASLKQQSDTLATLQDVRKEIQKLRFHVDLEKERRRLGAMTLHKGTWKKDKGLYRNVQTQTEEVPRAKSYETFVTYDIPVGALRRPSSWPNEYGSSLPVTSSRYTSVELWRIGETTENQTGSRSVTPSRELPQKFRLWSGPRNSKGNKYLIQ</sequence>
<feature type="region of interest" description="Disordered" evidence="2">
    <location>
        <begin position="264"/>
        <end position="301"/>
    </location>
</feature>
<dbReference type="EMBL" id="GG666475">
    <property type="protein sequence ID" value="EEN66710.1"/>
    <property type="molecule type" value="Genomic_DNA"/>
</dbReference>
<accession>C3XZE6</accession>
<evidence type="ECO:0000256" key="2">
    <source>
        <dbReference type="SAM" id="MobiDB-lite"/>
    </source>
</evidence>
<name>C3XZE6_BRAFL</name>
<feature type="compositionally biased region" description="Polar residues" evidence="2">
    <location>
        <begin position="264"/>
        <end position="276"/>
    </location>
</feature>
<proteinExistence type="predicted"/>
<evidence type="ECO:0000313" key="3">
    <source>
        <dbReference type="EMBL" id="EEN66710.1"/>
    </source>
</evidence>
<keyword evidence="1" id="KW-0175">Coiled coil</keyword>
<gene>
    <name evidence="3" type="ORF">BRAFLDRAFT_117942</name>
</gene>
<evidence type="ECO:0000256" key="1">
    <source>
        <dbReference type="SAM" id="Coils"/>
    </source>
</evidence>
<dbReference type="InParanoid" id="C3XZE6"/>
<protein>
    <submittedName>
        <fullName evidence="3">Uncharacterized protein</fullName>
    </submittedName>
</protein>
<dbReference type="AlphaFoldDB" id="C3XZE6"/>
<reference evidence="3" key="1">
    <citation type="journal article" date="2008" name="Nature">
        <title>The amphioxus genome and the evolution of the chordate karyotype.</title>
        <authorList>
            <consortium name="US DOE Joint Genome Institute (JGI-PGF)"/>
            <person name="Putnam N.H."/>
            <person name="Butts T."/>
            <person name="Ferrier D.E.K."/>
            <person name="Furlong R.F."/>
            <person name="Hellsten U."/>
            <person name="Kawashima T."/>
            <person name="Robinson-Rechavi M."/>
            <person name="Shoguchi E."/>
            <person name="Terry A."/>
            <person name="Yu J.-K."/>
            <person name="Benito-Gutierrez E.L."/>
            <person name="Dubchak I."/>
            <person name="Garcia-Fernandez J."/>
            <person name="Gibson-Brown J.J."/>
            <person name="Grigoriev I.V."/>
            <person name="Horton A.C."/>
            <person name="de Jong P.J."/>
            <person name="Jurka J."/>
            <person name="Kapitonov V.V."/>
            <person name="Kohara Y."/>
            <person name="Kuroki Y."/>
            <person name="Lindquist E."/>
            <person name="Lucas S."/>
            <person name="Osoegawa K."/>
            <person name="Pennacchio L.A."/>
            <person name="Salamov A.A."/>
            <person name="Satou Y."/>
            <person name="Sauka-Spengler T."/>
            <person name="Schmutz J."/>
            <person name="Shin-I T."/>
            <person name="Toyoda A."/>
            <person name="Bronner-Fraser M."/>
            <person name="Fujiyama A."/>
            <person name="Holland L.Z."/>
            <person name="Holland P.W.H."/>
            <person name="Satoh N."/>
            <person name="Rokhsar D.S."/>
        </authorList>
    </citation>
    <scope>NUCLEOTIDE SEQUENCE [LARGE SCALE GENOMIC DNA]</scope>
    <source>
        <strain evidence="3">S238N-H82</strain>
        <tissue evidence="3">Testes</tissue>
    </source>
</reference>
<feature type="coiled-coil region" evidence="1">
    <location>
        <begin position="62"/>
        <end position="89"/>
    </location>
</feature>